<dbReference type="GeneTree" id="ENSGT00990000205031"/>
<dbReference type="InterPro" id="IPR013783">
    <property type="entry name" value="Ig-like_fold"/>
</dbReference>
<evidence type="ECO:0000256" key="4">
    <source>
        <dbReference type="ARBA" id="ARBA00023180"/>
    </source>
</evidence>
<evidence type="ECO:0000313" key="8">
    <source>
        <dbReference type="Proteomes" id="UP000472277"/>
    </source>
</evidence>
<dbReference type="Pfam" id="PF07686">
    <property type="entry name" value="V-set"/>
    <property type="match status" value="1"/>
</dbReference>
<proteinExistence type="predicted"/>
<keyword evidence="2 5" id="KW-0732">Signal</keyword>
<name>A0A674CTG7_SALTR</name>
<reference evidence="7" key="1">
    <citation type="submission" date="2025-08" db="UniProtKB">
        <authorList>
            <consortium name="Ensembl"/>
        </authorList>
    </citation>
    <scope>IDENTIFICATION</scope>
</reference>
<feature type="domain" description="Immunoglobulin V-set" evidence="6">
    <location>
        <begin position="19"/>
        <end position="106"/>
    </location>
</feature>
<dbReference type="PANTHER" id="PTHR12080">
    <property type="entry name" value="SIGNALING LYMPHOCYTIC ACTIVATION MOLECULE"/>
    <property type="match status" value="1"/>
</dbReference>
<comment type="subcellular location">
    <subcellularLocation>
        <location evidence="1">Membrane</location>
    </subcellularLocation>
</comment>
<dbReference type="InterPro" id="IPR013106">
    <property type="entry name" value="Ig_V-set"/>
</dbReference>
<evidence type="ECO:0000256" key="5">
    <source>
        <dbReference type="SAM" id="SignalP"/>
    </source>
</evidence>
<evidence type="ECO:0000313" key="7">
    <source>
        <dbReference type="Ensembl" id="ENSSTUP00000086723.1"/>
    </source>
</evidence>
<evidence type="ECO:0000256" key="2">
    <source>
        <dbReference type="ARBA" id="ARBA00022729"/>
    </source>
</evidence>
<keyword evidence="4" id="KW-0325">Glycoprotein</keyword>
<dbReference type="SUPFAM" id="SSF48726">
    <property type="entry name" value="Immunoglobulin"/>
    <property type="match status" value="1"/>
</dbReference>
<dbReference type="InParanoid" id="A0A674CTG7"/>
<dbReference type="Ensembl" id="ENSSTUT00000092309.1">
    <property type="protein sequence ID" value="ENSSTUP00000086723.1"/>
    <property type="gene ID" value="ENSSTUG00000038141.1"/>
</dbReference>
<dbReference type="InterPro" id="IPR015631">
    <property type="entry name" value="CD2/SLAM_rcpt"/>
</dbReference>
<organism evidence="7 8">
    <name type="scientific">Salmo trutta</name>
    <name type="common">Brown trout</name>
    <dbReference type="NCBI Taxonomy" id="8032"/>
    <lineage>
        <taxon>Eukaryota</taxon>
        <taxon>Metazoa</taxon>
        <taxon>Chordata</taxon>
        <taxon>Craniata</taxon>
        <taxon>Vertebrata</taxon>
        <taxon>Euteleostomi</taxon>
        <taxon>Actinopterygii</taxon>
        <taxon>Neopterygii</taxon>
        <taxon>Teleostei</taxon>
        <taxon>Protacanthopterygii</taxon>
        <taxon>Salmoniformes</taxon>
        <taxon>Salmonidae</taxon>
        <taxon>Salmoninae</taxon>
        <taxon>Salmo</taxon>
    </lineage>
</organism>
<dbReference type="Proteomes" id="UP000472277">
    <property type="component" value="Chromosome 21"/>
</dbReference>
<keyword evidence="3" id="KW-0472">Membrane</keyword>
<evidence type="ECO:0000256" key="3">
    <source>
        <dbReference type="ARBA" id="ARBA00023136"/>
    </source>
</evidence>
<dbReference type="InterPro" id="IPR036179">
    <property type="entry name" value="Ig-like_dom_sf"/>
</dbReference>
<dbReference type="PANTHER" id="PTHR12080:SF80">
    <property type="entry name" value="IMMUNOGLOBULIN V-SET DOMAIN-CONTAINING PROTEIN"/>
    <property type="match status" value="1"/>
</dbReference>
<accession>A0A674CTG7</accession>
<dbReference type="GO" id="GO:0016020">
    <property type="term" value="C:membrane"/>
    <property type="evidence" value="ECO:0007669"/>
    <property type="project" value="UniProtKB-SubCell"/>
</dbReference>
<dbReference type="Gene3D" id="2.60.40.10">
    <property type="entry name" value="Immunoglobulins"/>
    <property type="match status" value="1"/>
</dbReference>
<protein>
    <recommendedName>
        <fullName evidence="6">Immunoglobulin V-set domain-containing protein</fullName>
    </recommendedName>
</protein>
<reference evidence="7" key="2">
    <citation type="submission" date="2025-09" db="UniProtKB">
        <authorList>
            <consortium name="Ensembl"/>
        </authorList>
    </citation>
    <scope>IDENTIFICATION</scope>
</reference>
<evidence type="ECO:0000256" key="1">
    <source>
        <dbReference type="ARBA" id="ARBA00004370"/>
    </source>
</evidence>
<evidence type="ECO:0000259" key="6">
    <source>
        <dbReference type="Pfam" id="PF07686"/>
    </source>
</evidence>
<sequence length="312" mass="34379">MATQTIFFCLFISVSSSGTPVFVAKGQDVRLDVQGYMTVKENLKRLNRFQWRFNTSDNVVTYTHEIETQVTPKYQGRAEFFEGNFSLLLKNLKEGDSGCYTAAVMTVIRIIRLIQSVKLTMSVYLFLERVEPPVLTVDSVSYINATCNMTVTCRGQKTSVVTSSCNNSTCSHVGGESRGAETSPVPLLSVYVAGGSIICNHSNQVSWASDTKEIETICLSKSGKTGMCAHTHTRLDLVLHAMLTSILILLYYQDQTGGEEQTSPGRTTPTIYSMVGLPQPQPVNHQPLPEDLPMTSMPESLYAMVGKTTSKQ</sequence>
<feature type="chain" id="PRO_5025639005" description="Immunoglobulin V-set domain-containing protein" evidence="5">
    <location>
        <begin position="19"/>
        <end position="312"/>
    </location>
</feature>
<dbReference type="AlphaFoldDB" id="A0A674CTG7"/>
<feature type="signal peptide" evidence="5">
    <location>
        <begin position="1"/>
        <end position="18"/>
    </location>
</feature>
<keyword evidence="8" id="KW-1185">Reference proteome</keyword>